<sequence length="57" mass="6444">MTVLCACGLAKAMVGTVAQCPHCDRPCLDSPRCPRCRHYSLTVNQRVTTEHDREKRK</sequence>
<comment type="caution">
    <text evidence="1">The sequence shown here is derived from an EMBL/GenBank/DDBJ whole genome shotgun (WGS) entry which is preliminary data.</text>
</comment>
<dbReference type="EMBL" id="BMFW01000005">
    <property type="protein sequence ID" value="GGH93790.1"/>
    <property type="molecule type" value="Genomic_DNA"/>
</dbReference>
<dbReference type="Proteomes" id="UP000643279">
    <property type="component" value="Unassembled WGS sequence"/>
</dbReference>
<protein>
    <submittedName>
        <fullName evidence="1">Uncharacterized protein</fullName>
    </submittedName>
</protein>
<name>A0ABQ2AM17_9MICC</name>
<reference evidence="2" key="1">
    <citation type="journal article" date="2019" name="Int. J. Syst. Evol. Microbiol.">
        <title>The Global Catalogue of Microorganisms (GCM) 10K type strain sequencing project: providing services to taxonomists for standard genome sequencing and annotation.</title>
        <authorList>
            <consortium name="The Broad Institute Genomics Platform"/>
            <consortium name="The Broad Institute Genome Sequencing Center for Infectious Disease"/>
            <person name="Wu L."/>
            <person name="Ma J."/>
        </authorList>
    </citation>
    <scope>NUCLEOTIDE SEQUENCE [LARGE SCALE GENOMIC DNA]</scope>
    <source>
        <strain evidence="2">CGMCC 1.12778</strain>
    </source>
</reference>
<organism evidence="1 2">
    <name type="scientific">Arthrobacter liuii</name>
    <dbReference type="NCBI Taxonomy" id="1476996"/>
    <lineage>
        <taxon>Bacteria</taxon>
        <taxon>Bacillati</taxon>
        <taxon>Actinomycetota</taxon>
        <taxon>Actinomycetes</taxon>
        <taxon>Micrococcales</taxon>
        <taxon>Micrococcaceae</taxon>
        <taxon>Arthrobacter</taxon>
    </lineage>
</organism>
<proteinExistence type="predicted"/>
<evidence type="ECO:0000313" key="2">
    <source>
        <dbReference type="Proteomes" id="UP000643279"/>
    </source>
</evidence>
<accession>A0ABQ2AM17</accession>
<gene>
    <name evidence="1" type="ORF">GCM10007170_15480</name>
</gene>
<evidence type="ECO:0000313" key="1">
    <source>
        <dbReference type="EMBL" id="GGH93790.1"/>
    </source>
</evidence>
<keyword evidence="2" id="KW-1185">Reference proteome</keyword>